<gene>
    <name evidence="2" type="ORF">SAMN04489735_103930</name>
</gene>
<feature type="transmembrane region" description="Helical" evidence="1">
    <location>
        <begin position="66"/>
        <end position="85"/>
    </location>
</feature>
<dbReference type="RefSeq" id="WP_091261121.1">
    <property type="nucleotide sequence ID" value="NZ_FNDE01000039.1"/>
</dbReference>
<organism evidence="2 3">
    <name type="scientific">Aneurinibacillus thermoaerophilus</name>
    <dbReference type="NCBI Taxonomy" id="143495"/>
    <lineage>
        <taxon>Bacteria</taxon>
        <taxon>Bacillati</taxon>
        <taxon>Bacillota</taxon>
        <taxon>Bacilli</taxon>
        <taxon>Bacillales</taxon>
        <taxon>Paenibacillaceae</taxon>
        <taxon>Aneurinibacillus group</taxon>
        <taxon>Aneurinibacillus</taxon>
    </lineage>
</organism>
<name>A0A1G8E4R5_ANETH</name>
<protein>
    <submittedName>
        <fullName evidence="2">ABC-2 family transporter protein</fullName>
    </submittedName>
</protein>
<keyword evidence="1" id="KW-1133">Transmembrane helix</keyword>
<reference evidence="2 3" key="1">
    <citation type="submission" date="2016-10" db="EMBL/GenBank/DDBJ databases">
        <authorList>
            <person name="de Groot N.N."/>
        </authorList>
    </citation>
    <scope>NUCLEOTIDE SEQUENCE [LARGE SCALE GENOMIC DNA]</scope>
    <source>
        <strain evidence="2 3">L 420-91</strain>
    </source>
</reference>
<keyword evidence="1" id="KW-0812">Transmembrane</keyword>
<sequence>MNLLQLFTNPVLSKEFRIRMRSGKTPWIISLYLAALALVVFSIMYFKEKEAYSSTNYFEIFMCLSILQYGLIIFVTPGLTAGVISGERERQTLSLLLTTNLSPLQIIIGKWLSALSFILLLIFASLPLYSIVFLFGGIDPQQWLKIFGVYMITILAIGSVGVCVSTLVKRTGAASVTTYAIVFAYTALLFFINAMLYDIINIDLAEKMIPDDSFPPLNSHPLYSWLHALSCINPVNIVVMVFMNEKSIFGNGASQMSDPYWWFILYYGLITIIMLALAVFFFRRVQIK</sequence>
<dbReference type="OrthoDB" id="9815855at2"/>
<feature type="transmembrane region" description="Helical" evidence="1">
    <location>
        <begin position="114"/>
        <end position="135"/>
    </location>
</feature>
<evidence type="ECO:0000313" key="3">
    <source>
        <dbReference type="Proteomes" id="UP000198956"/>
    </source>
</evidence>
<dbReference type="PANTHER" id="PTHR43471:SF12">
    <property type="entry name" value="HYPOTHETICAL MEMBRANE PROTEIN, CONSERVED"/>
    <property type="match status" value="1"/>
</dbReference>
<proteinExistence type="predicted"/>
<dbReference type="EMBL" id="FNDE01000039">
    <property type="protein sequence ID" value="SDH64913.1"/>
    <property type="molecule type" value="Genomic_DNA"/>
</dbReference>
<keyword evidence="1" id="KW-0472">Membrane</keyword>
<dbReference type="PANTHER" id="PTHR43471">
    <property type="entry name" value="ABC TRANSPORTER PERMEASE"/>
    <property type="match status" value="1"/>
</dbReference>
<feature type="transmembrane region" description="Helical" evidence="1">
    <location>
        <begin position="147"/>
        <end position="168"/>
    </location>
</feature>
<feature type="transmembrane region" description="Helical" evidence="1">
    <location>
        <begin position="27"/>
        <end position="46"/>
    </location>
</feature>
<dbReference type="AlphaFoldDB" id="A0A1G8E4R5"/>
<feature type="transmembrane region" description="Helical" evidence="1">
    <location>
        <begin position="263"/>
        <end position="282"/>
    </location>
</feature>
<dbReference type="GO" id="GO:0140359">
    <property type="term" value="F:ABC-type transporter activity"/>
    <property type="evidence" value="ECO:0007669"/>
    <property type="project" value="InterPro"/>
</dbReference>
<feature type="transmembrane region" description="Helical" evidence="1">
    <location>
        <begin position="180"/>
        <end position="200"/>
    </location>
</feature>
<dbReference type="GO" id="GO:0005886">
    <property type="term" value="C:plasma membrane"/>
    <property type="evidence" value="ECO:0007669"/>
    <property type="project" value="UniProtKB-SubCell"/>
</dbReference>
<dbReference type="Proteomes" id="UP000198956">
    <property type="component" value="Unassembled WGS sequence"/>
</dbReference>
<dbReference type="Pfam" id="PF12679">
    <property type="entry name" value="ABC2_membrane_2"/>
    <property type="match status" value="1"/>
</dbReference>
<accession>A0A1G8E4R5</accession>
<evidence type="ECO:0000256" key="1">
    <source>
        <dbReference type="SAM" id="Phobius"/>
    </source>
</evidence>
<evidence type="ECO:0000313" key="2">
    <source>
        <dbReference type="EMBL" id="SDH64913.1"/>
    </source>
</evidence>